<evidence type="ECO:0000313" key="2">
    <source>
        <dbReference type="Proteomes" id="UP000024635"/>
    </source>
</evidence>
<proteinExistence type="predicted"/>
<evidence type="ECO:0000313" key="1">
    <source>
        <dbReference type="EMBL" id="EYC43152.1"/>
    </source>
</evidence>
<name>A0A016WV70_9BILA</name>
<dbReference type="Proteomes" id="UP000024635">
    <property type="component" value="Unassembled WGS sequence"/>
</dbReference>
<reference evidence="2" key="1">
    <citation type="journal article" date="2015" name="Nat. Genet.">
        <title>The genome and transcriptome of the zoonotic hookworm Ancylostoma ceylanicum identify infection-specific gene families.</title>
        <authorList>
            <person name="Schwarz E.M."/>
            <person name="Hu Y."/>
            <person name="Antoshechkin I."/>
            <person name="Miller M.M."/>
            <person name="Sternberg P.W."/>
            <person name="Aroian R.V."/>
        </authorList>
    </citation>
    <scope>NUCLEOTIDE SEQUENCE</scope>
    <source>
        <strain evidence="2">HY135</strain>
    </source>
</reference>
<sequence length="74" mass="8324">MLVSITGMFVGYSRQQSASQFNSTSSCKRLGELCRIFVLFSIFEPTPSGRIDVALSLPQEKRSDQRKEFTLSQS</sequence>
<organism evidence="1 2">
    <name type="scientific">Ancylostoma ceylanicum</name>
    <dbReference type="NCBI Taxonomy" id="53326"/>
    <lineage>
        <taxon>Eukaryota</taxon>
        <taxon>Metazoa</taxon>
        <taxon>Ecdysozoa</taxon>
        <taxon>Nematoda</taxon>
        <taxon>Chromadorea</taxon>
        <taxon>Rhabditida</taxon>
        <taxon>Rhabditina</taxon>
        <taxon>Rhabditomorpha</taxon>
        <taxon>Strongyloidea</taxon>
        <taxon>Ancylostomatidae</taxon>
        <taxon>Ancylostomatinae</taxon>
        <taxon>Ancylostoma</taxon>
    </lineage>
</organism>
<protein>
    <submittedName>
        <fullName evidence="1">Uncharacterized protein</fullName>
    </submittedName>
</protein>
<keyword evidence="2" id="KW-1185">Reference proteome</keyword>
<dbReference type="EMBL" id="JARK01000101">
    <property type="protein sequence ID" value="EYC43152.1"/>
    <property type="molecule type" value="Genomic_DNA"/>
</dbReference>
<gene>
    <name evidence="1" type="primary">Acey_s0501.g2589</name>
    <name evidence="1" type="ORF">Y032_0501g2589</name>
</gene>
<accession>A0A016WV70</accession>
<comment type="caution">
    <text evidence="1">The sequence shown here is derived from an EMBL/GenBank/DDBJ whole genome shotgun (WGS) entry which is preliminary data.</text>
</comment>
<dbReference type="AlphaFoldDB" id="A0A016WV70"/>